<proteinExistence type="predicted"/>
<dbReference type="AlphaFoldDB" id="A0A9Q3GVA4"/>
<accession>A0A9Q3GVA4</accession>
<dbReference type="InterPro" id="IPR043128">
    <property type="entry name" value="Rev_trsase/Diguanyl_cyclase"/>
</dbReference>
<dbReference type="InterPro" id="IPR051320">
    <property type="entry name" value="Viral_Replic_Matur_Polypro"/>
</dbReference>
<evidence type="ECO:0000313" key="2">
    <source>
        <dbReference type="Proteomes" id="UP000765509"/>
    </source>
</evidence>
<dbReference type="PANTHER" id="PTHR33064">
    <property type="entry name" value="POL PROTEIN"/>
    <property type="match status" value="1"/>
</dbReference>
<evidence type="ECO:0000313" key="1">
    <source>
        <dbReference type="EMBL" id="MBW0480294.1"/>
    </source>
</evidence>
<comment type="caution">
    <text evidence="1">The sequence shown here is derived from an EMBL/GenBank/DDBJ whole genome shotgun (WGS) entry which is preliminary data.</text>
</comment>
<dbReference type="PANTHER" id="PTHR33064:SF37">
    <property type="entry name" value="RIBONUCLEASE H"/>
    <property type="match status" value="1"/>
</dbReference>
<name>A0A9Q3GVA4_9BASI</name>
<gene>
    <name evidence="1" type="ORF">O181_020009</name>
</gene>
<dbReference type="Proteomes" id="UP000765509">
    <property type="component" value="Unassembled WGS sequence"/>
</dbReference>
<dbReference type="SUPFAM" id="SSF56672">
    <property type="entry name" value="DNA/RNA polymerases"/>
    <property type="match status" value="1"/>
</dbReference>
<reference evidence="1" key="1">
    <citation type="submission" date="2021-03" db="EMBL/GenBank/DDBJ databases">
        <title>Draft genome sequence of rust myrtle Austropuccinia psidii MF-1, a brazilian biotype.</title>
        <authorList>
            <person name="Quecine M.C."/>
            <person name="Pachon D.M.R."/>
            <person name="Bonatelli M.L."/>
            <person name="Correr F.H."/>
            <person name="Franceschini L.M."/>
            <person name="Leite T.F."/>
            <person name="Margarido G.R.A."/>
            <person name="Almeida C.A."/>
            <person name="Ferrarezi J.A."/>
            <person name="Labate C.A."/>
        </authorList>
    </citation>
    <scope>NUCLEOTIDE SEQUENCE</scope>
    <source>
        <strain evidence="1">MF-1</strain>
    </source>
</reference>
<sequence>MVVYIYDIIIYSEIWKDNLQYIERVLSKCTPINLKVLLKKYNFCKKELLELGPKVSFLSLAIDHKKVVAVLKKPLPKKIKEMQSFIGFSSYYRNDIKDFAHITSILYKLCSKDGVFKIKKERRNFYERIEHELTNAPGLMLPEFELPF</sequence>
<dbReference type="Gene3D" id="3.30.70.270">
    <property type="match status" value="2"/>
</dbReference>
<protein>
    <submittedName>
        <fullName evidence="1">Uncharacterized protein</fullName>
    </submittedName>
</protein>
<organism evidence="1 2">
    <name type="scientific">Austropuccinia psidii MF-1</name>
    <dbReference type="NCBI Taxonomy" id="1389203"/>
    <lineage>
        <taxon>Eukaryota</taxon>
        <taxon>Fungi</taxon>
        <taxon>Dikarya</taxon>
        <taxon>Basidiomycota</taxon>
        <taxon>Pucciniomycotina</taxon>
        <taxon>Pucciniomycetes</taxon>
        <taxon>Pucciniales</taxon>
        <taxon>Sphaerophragmiaceae</taxon>
        <taxon>Austropuccinia</taxon>
    </lineage>
</organism>
<keyword evidence="2" id="KW-1185">Reference proteome</keyword>
<dbReference type="EMBL" id="AVOT02005909">
    <property type="protein sequence ID" value="MBW0480294.1"/>
    <property type="molecule type" value="Genomic_DNA"/>
</dbReference>
<dbReference type="InterPro" id="IPR043502">
    <property type="entry name" value="DNA/RNA_pol_sf"/>
</dbReference>